<evidence type="ECO:0000256" key="6">
    <source>
        <dbReference type="ARBA" id="ARBA00022692"/>
    </source>
</evidence>
<dbReference type="Proteomes" id="UP000031838">
    <property type="component" value="Chromosome 2"/>
</dbReference>
<evidence type="ECO:0000256" key="3">
    <source>
        <dbReference type="ARBA" id="ARBA00022448"/>
    </source>
</evidence>
<sequence length="266" mass="28136">MISDTLETRPWRGGMSGSEHLANSRLRYRRVAVALAVLLVHGLGLYLIVHHSVRLIRLEADRASGASVQVRLVAAPTPQPVVKPEPRPERPPEPKPRPIEKPVVRKTAPLLSSEAPAERTVAPAKTEPVKPVEPAPPPPVPTPSAAPAPAPTPPAPAPAPAPGPKLLDTPKQISGAELKQLGCRIPSPDYPPKARRLEQEGTVVVRLTIGADGAVKTARVARSSGYPLLDAAALTSIEAGRCQPYTTAGIPRAVEAEQPIAFNLND</sequence>
<feature type="transmembrane region" description="Helical" evidence="11">
    <location>
        <begin position="31"/>
        <end position="49"/>
    </location>
</feature>
<dbReference type="EMBL" id="CP002581">
    <property type="protein sequence ID" value="AJK48597.1"/>
    <property type="molecule type" value="Genomic_DNA"/>
</dbReference>
<dbReference type="AlphaFoldDB" id="A0A0B6RTC1"/>
<feature type="compositionally biased region" description="Pro residues" evidence="10">
    <location>
        <begin position="131"/>
        <end position="163"/>
    </location>
</feature>
<keyword evidence="5" id="KW-0997">Cell inner membrane</keyword>
<evidence type="ECO:0000256" key="9">
    <source>
        <dbReference type="ARBA" id="ARBA00023136"/>
    </source>
</evidence>
<proteinExistence type="inferred from homology"/>
<reference evidence="14" key="1">
    <citation type="submission" date="2011-03" db="EMBL/GenBank/DDBJ databases">
        <authorList>
            <person name="Voget S."/>
            <person name="Streit W.R."/>
            <person name="Jaeger K.E."/>
            <person name="Daniel R."/>
        </authorList>
    </citation>
    <scope>NUCLEOTIDE SEQUENCE [LARGE SCALE GENOMIC DNA]</scope>
    <source>
        <strain evidence="14">PG1</strain>
    </source>
</reference>
<dbReference type="PANTHER" id="PTHR33446">
    <property type="entry name" value="PROTEIN TONB-RELATED"/>
    <property type="match status" value="1"/>
</dbReference>
<dbReference type="NCBIfam" id="TIGR01352">
    <property type="entry name" value="tonB_Cterm"/>
    <property type="match status" value="1"/>
</dbReference>
<dbReference type="Gene3D" id="3.30.1150.10">
    <property type="match status" value="1"/>
</dbReference>
<accession>A0A0B6RTC1</accession>
<dbReference type="InterPro" id="IPR037682">
    <property type="entry name" value="TonB_C"/>
</dbReference>
<feature type="compositionally biased region" description="Basic and acidic residues" evidence="10">
    <location>
        <begin position="84"/>
        <end position="103"/>
    </location>
</feature>
<evidence type="ECO:0000256" key="1">
    <source>
        <dbReference type="ARBA" id="ARBA00004383"/>
    </source>
</evidence>
<dbReference type="Pfam" id="PF03544">
    <property type="entry name" value="TonB_C"/>
    <property type="match status" value="1"/>
</dbReference>
<feature type="region of interest" description="Disordered" evidence="10">
    <location>
        <begin position="77"/>
        <end position="170"/>
    </location>
</feature>
<feature type="domain" description="TonB C-terminal" evidence="12">
    <location>
        <begin position="175"/>
        <end position="266"/>
    </location>
</feature>
<dbReference type="GO" id="GO:0055085">
    <property type="term" value="P:transmembrane transport"/>
    <property type="evidence" value="ECO:0007669"/>
    <property type="project" value="InterPro"/>
</dbReference>
<keyword evidence="3" id="KW-0813">Transport</keyword>
<keyword evidence="6 11" id="KW-0812">Transmembrane</keyword>
<dbReference type="PANTHER" id="PTHR33446:SF2">
    <property type="entry name" value="PROTEIN TONB"/>
    <property type="match status" value="1"/>
</dbReference>
<evidence type="ECO:0000256" key="4">
    <source>
        <dbReference type="ARBA" id="ARBA00022475"/>
    </source>
</evidence>
<dbReference type="InterPro" id="IPR006260">
    <property type="entry name" value="TonB/TolA_C"/>
</dbReference>
<comment type="subcellular location">
    <subcellularLocation>
        <location evidence="1">Cell inner membrane</location>
        <topology evidence="1">Single-pass membrane protein</topology>
        <orientation evidence="1">Periplasmic side</orientation>
    </subcellularLocation>
</comment>
<evidence type="ECO:0000256" key="7">
    <source>
        <dbReference type="ARBA" id="ARBA00022927"/>
    </source>
</evidence>
<evidence type="ECO:0000259" key="12">
    <source>
        <dbReference type="PROSITE" id="PS52015"/>
    </source>
</evidence>
<evidence type="ECO:0000313" key="14">
    <source>
        <dbReference type="Proteomes" id="UP000031838"/>
    </source>
</evidence>
<dbReference type="GO" id="GO:0015031">
    <property type="term" value="P:protein transport"/>
    <property type="evidence" value="ECO:0007669"/>
    <property type="project" value="UniProtKB-KW"/>
</dbReference>
<keyword evidence="9 11" id="KW-0472">Membrane</keyword>
<organism evidence="13 14">
    <name type="scientific">Burkholderia plantarii</name>
    <dbReference type="NCBI Taxonomy" id="41899"/>
    <lineage>
        <taxon>Bacteria</taxon>
        <taxon>Pseudomonadati</taxon>
        <taxon>Pseudomonadota</taxon>
        <taxon>Betaproteobacteria</taxon>
        <taxon>Burkholderiales</taxon>
        <taxon>Burkholderiaceae</taxon>
        <taxon>Burkholderia</taxon>
    </lineage>
</organism>
<keyword evidence="8 11" id="KW-1133">Transmembrane helix</keyword>
<dbReference type="InterPro" id="IPR051045">
    <property type="entry name" value="TonB-dependent_transducer"/>
</dbReference>
<name>A0A0B6RTC1_BURPL</name>
<evidence type="ECO:0000256" key="5">
    <source>
        <dbReference type="ARBA" id="ARBA00022519"/>
    </source>
</evidence>
<comment type="similarity">
    <text evidence="2">Belongs to the TonB family.</text>
</comment>
<evidence type="ECO:0000256" key="2">
    <source>
        <dbReference type="ARBA" id="ARBA00006555"/>
    </source>
</evidence>
<dbReference type="GO" id="GO:0098797">
    <property type="term" value="C:plasma membrane protein complex"/>
    <property type="evidence" value="ECO:0007669"/>
    <property type="project" value="TreeGrafter"/>
</dbReference>
<keyword evidence="7" id="KW-0653">Protein transport</keyword>
<dbReference type="KEGG" id="bgp:BGL_2c05130"/>
<dbReference type="GO" id="GO:0031992">
    <property type="term" value="F:energy transducer activity"/>
    <property type="evidence" value="ECO:0007669"/>
    <property type="project" value="TreeGrafter"/>
</dbReference>
<dbReference type="PRINTS" id="PR01217">
    <property type="entry name" value="PRICHEXTENSN"/>
</dbReference>
<reference evidence="13 14" key="2">
    <citation type="journal article" date="2016" name="Appl. Microbiol. Biotechnol.">
        <title>Mutations improving production and secretion of extracellular lipase by Burkholderia glumae PG1.</title>
        <authorList>
            <person name="Knapp A."/>
            <person name="Voget S."/>
            <person name="Gao R."/>
            <person name="Zaburannyi N."/>
            <person name="Krysciak D."/>
            <person name="Breuer M."/>
            <person name="Hauer B."/>
            <person name="Streit W.R."/>
            <person name="Muller R."/>
            <person name="Daniel R."/>
            <person name="Jaeger K.E."/>
        </authorList>
    </citation>
    <scope>NUCLEOTIDE SEQUENCE [LARGE SCALE GENOMIC DNA]</scope>
    <source>
        <strain evidence="13 14">PG1</strain>
    </source>
</reference>
<keyword evidence="14" id="KW-1185">Reference proteome</keyword>
<protein>
    <submittedName>
        <fullName evidence="13">TonB_Cterm: TonB family C-terminal domain protein</fullName>
    </submittedName>
</protein>
<evidence type="ECO:0000313" key="13">
    <source>
        <dbReference type="EMBL" id="AJK48597.1"/>
    </source>
</evidence>
<keyword evidence="4" id="KW-1003">Cell membrane</keyword>
<dbReference type="PROSITE" id="PS52015">
    <property type="entry name" value="TONB_CTD"/>
    <property type="match status" value="1"/>
</dbReference>
<evidence type="ECO:0000256" key="10">
    <source>
        <dbReference type="SAM" id="MobiDB-lite"/>
    </source>
</evidence>
<evidence type="ECO:0000256" key="8">
    <source>
        <dbReference type="ARBA" id="ARBA00022989"/>
    </source>
</evidence>
<gene>
    <name evidence="13" type="ORF">BGL_2c05130</name>
</gene>
<dbReference type="SUPFAM" id="SSF74653">
    <property type="entry name" value="TolA/TonB C-terminal domain"/>
    <property type="match status" value="1"/>
</dbReference>
<evidence type="ECO:0000256" key="11">
    <source>
        <dbReference type="SAM" id="Phobius"/>
    </source>
</evidence>
<dbReference type="HOGENOM" id="CLU_076057_2_2_4"/>